<feature type="transmembrane region" description="Helical" evidence="2">
    <location>
        <begin position="91"/>
        <end position="109"/>
    </location>
</feature>
<reference evidence="3" key="2">
    <citation type="submission" date="2010-07" db="EMBL/GenBank/DDBJ databases">
        <authorList>
            <consortium name="The Broad Institute Genome Sequencing Platform"/>
            <consortium name="Broad Institute Genome Sequencing Center for Infectious Disease"/>
            <person name="Ma L.-J."/>
            <person name="Dead R."/>
            <person name="Young S."/>
            <person name="Zeng Q."/>
            <person name="Koehrsen M."/>
            <person name="Alvarado L."/>
            <person name="Berlin A."/>
            <person name="Chapman S.B."/>
            <person name="Chen Z."/>
            <person name="Freedman E."/>
            <person name="Gellesch M."/>
            <person name="Goldberg J."/>
            <person name="Griggs A."/>
            <person name="Gujja S."/>
            <person name="Heilman E.R."/>
            <person name="Heiman D."/>
            <person name="Hepburn T."/>
            <person name="Howarth C."/>
            <person name="Jen D."/>
            <person name="Larson L."/>
            <person name="Mehta T."/>
            <person name="Neiman D."/>
            <person name="Pearson M."/>
            <person name="Roberts A."/>
            <person name="Saif S."/>
            <person name="Shea T."/>
            <person name="Shenoy N."/>
            <person name="Sisk P."/>
            <person name="Stolte C."/>
            <person name="Sykes S."/>
            <person name="Walk T."/>
            <person name="White J."/>
            <person name="Yandava C."/>
            <person name="Haas B."/>
            <person name="Nusbaum C."/>
            <person name="Birren B."/>
        </authorList>
    </citation>
    <scope>NUCLEOTIDE SEQUENCE</scope>
    <source>
        <strain evidence="3">R3-111a-1</strain>
    </source>
</reference>
<proteinExistence type="predicted"/>
<dbReference type="STRING" id="644352.J3PAY3"/>
<dbReference type="RefSeq" id="XP_009226796.1">
    <property type="nucleotide sequence ID" value="XM_009228532.1"/>
</dbReference>
<feature type="compositionally biased region" description="Polar residues" evidence="1">
    <location>
        <begin position="1"/>
        <end position="17"/>
    </location>
</feature>
<feature type="transmembrane region" description="Helical" evidence="2">
    <location>
        <begin position="181"/>
        <end position="199"/>
    </location>
</feature>
<evidence type="ECO:0000256" key="1">
    <source>
        <dbReference type="SAM" id="MobiDB-lite"/>
    </source>
</evidence>
<feature type="compositionally biased region" description="Low complexity" evidence="1">
    <location>
        <begin position="20"/>
        <end position="39"/>
    </location>
</feature>
<evidence type="ECO:0000313" key="4">
    <source>
        <dbReference type="EnsemblFungi" id="EJT71399"/>
    </source>
</evidence>
<sequence>MDSIATHSTLRATSNHNPGPVSTVSVASPPHSSSHQGHSSQRDNINKTSISETSAFLGDGDDGGHSQQVFDPVSCRSTTSAGFWGDLSLDILQILLVIPFIVLGIIVLVENGKTTTEVGWLPHIITAATYGPTIFPLLFASVVGRFMKAAEYWKLERRSTIETIEQLHGSRTVISAFITQFQLQSFNLLGFGIVLIWALSPVGSQAALRVGAIVPVVNNIGLDLSYLDVRSTYNPNDSDYSKLLAGTLFTTSILMPARAQSEDAWDVWGNARIPMVESLDGSTSDMGWISTEGRNVSYASLIGIPMLVNSTLEAAEGVNVSFSFDTSYWWLNCSTQQVTNASWAFPDSLPNSTFGDGTTRMAWTSNFRVIGSNPEVLPLNDTEAAKVWGGFPWEPRRVHLLANNTRGIGTRFAASCNLTTTFVNVNSTCSGAGTARSLQRCRATAVRQTHLNATRSSISILDMIGVGRPDMFFENFLSASETPTGPGRRAPALSPQVGYLANPRAPFAFHTDWADWREVSARDFSIRFTHMLNTYWISAIGYKPVQGDFTRRMERPSAPGGLGGNGIFVETNQGAAGIPRQAFKADVIWTAVLLLASAVLLSAAAATLVLNLGRKYPDGLENFSSLLCNTPYARIVSDGQRWPATISSMLTGFERARLLKNVEVQVGDVAPTAPYGYVALCTPATINMERLKKERQYL</sequence>
<keyword evidence="2" id="KW-0472">Membrane</keyword>
<reference evidence="4" key="5">
    <citation type="submission" date="2018-04" db="UniProtKB">
        <authorList>
            <consortium name="EnsemblFungi"/>
        </authorList>
    </citation>
    <scope>IDENTIFICATION</scope>
    <source>
        <strain evidence="4">R3-111a-1</strain>
    </source>
</reference>
<evidence type="ECO:0000256" key="2">
    <source>
        <dbReference type="SAM" id="Phobius"/>
    </source>
</evidence>
<keyword evidence="2" id="KW-0812">Transmembrane</keyword>
<dbReference type="HOGENOM" id="CLU_012207_0_0_1"/>
<accession>J3PAY3</accession>
<dbReference type="EMBL" id="GL385400">
    <property type="protein sequence ID" value="EJT71399.1"/>
    <property type="molecule type" value="Genomic_DNA"/>
</dbReference>
<dbReference type="GeneID" id="20351116"/>
<dbReference type="EnsemblFungi" id="EJT71399">
    <property type="protein sequence ID" value="EJT71399"/>
    <property type="gene ID" value="GGTG_10658"/>
</dbReference>
<feature type="region of interest" description="Disordered" evidence="1">
    <location>
        <begin position="1"/>
        <end position="45"/>
    </location>
</feature>
<gene>
    <name evidence="4" type="primary">20351116</name>
    <name evidence="3" type="ORF">GGTG_10658</name>
</gene>
<feature type="transmembrane region" description="Helical" evidence="2">
    <location>
        <begin position="587"/>
        <end position="610"/>
    </location>
</feature>
<dbReference type="AlphaFoldDB" id="J3PAY3"/>
<feature type="transmembrane region" description="Helical" evidence="2">
    <location>
        <begin position="121"/>
        <end position="147"/>
    </location>
</feature>
<dbReference type="VEuPathDB" id="FungiDB:GGTG_10658"/>
<name>J3PAY3_GAET3</name>
<dbReference type="Proteomes" id="UP000006039">
    <property type="component" value="Unassembled WGS sequence"/>
</dbReference>
<evidence type="ECO:0000313" key="5">
    <source>
        <dbReference type="Proteomes" id="UP000006039"/>
    </source>
</evidence>
<dbReference type="OrthoDB" id="3692311at2759"/>
<protein>
    <submittedName>
        <fullName evidence="3 4">Uncharacterized protein</fullName>
    </submittedName>
</protein>
<dbReference type="eggNOG" id="ENOG502RZ6R">
    <property type="taxonomic scope" value="Eukaryota"/>
</dbReference>
<keyword evidence="5" id="KW-1185">Reference proteome</keyword>
<evidence type="ECO:0000313" key="3">
    <source>
        <dbReference type="EMBL" id="EJT71399.1"/>
    </source>
</evidence>
<reference evidence="4" key="4">
    <citation type="journal article" date="2015" name="G3 (Bethesda)">
        <title>Genome sequences of three phytopathogenic species of the Magnaporthaceae family of fungi.</title>
        <authorList>
            <person name="Okagaki L.H."/>
            <person name="Nunes C.C."/>
            <person name="Sailsbery J."/>
            <person name="Clay B."/>
            <person name="Brown D."/>
            <person name="John T."/>
            <person name="Oh Y."/>
            <person name="Young N."/>
            <person name="Fitzgerald M."/>
            <person name="Haas B.J."/>
            <person name="Zeng Q."/>
            <person name="Young S."/>
            <person name="Adiconis X."/>
            <person name="Fan L."/>
            <person name="Levin J.Z."/>
            <person name="Mitchell T.K."/>
            <person name="Okubara P.A."/>
            <person name="Farman M.L."/>
            <person name="Kohn L.M."/>
            <person name="Birren B."/>
            <person name="Ma L.-J."/>
            <person name="Dean R.A."/>
        </authorList>
    </citation>
    <scope>NUCLEOTIDE SEQUENCE</scope>
    <source>
        <strain evidence="4">R3-111a-1</strain>
    </source>
</reference>
<keyword evidence="2" id="KW-1133">Transmembrane helix</keyword>
<organism evidence="3">
    <name type="scientific">Gaeumannomyces tritici (strain R3-111a-1)</name>
    <name type="common">Wheat and barley take-all root rot fungus</name>
    <name type="synonym">Gaeumannomyces graminis var. tritici</name>
    <dbReference type="NCBI Taxonomy" id="644352"/>
    <lineage>
        <taxon>Eukaryota</taxon>
        <taxon>Fungi</taxon>
        <taxon>Dikarya</taxon>
        <taxon>Ascomycota</taxon>
        <taxon>Pezizomycotina</taxon>
        <taxon>Sordariomycetes</taxon>
        <taxon>Sordariomycetidae</taxon>
        <taxon>Magnaporthales</taxon>
        <taxon>Magnaporthaceae</taxon>
        <taxon>Gaeumannomyces</taxon>
    </lineage>
</organism>
<reference evidence="3" key="3">
    <citation type="submission" date="2010-09" db="EMBL/GenBank/DDBJ databases">
        <title>Annotation of Gaeumannomyces graminis var. tritici R3-111a-1.</title>
        <authorList>
            <consortium name="The Broad Institute Genome Sequencing Platform"/>
            <person name="Ma L.-J."/>
            <person name="Dead R."/>
            <person name="Young S.K."/>
            <person name="Zeng Q."/>
            <person name="Gargeya S."/>
            <person name="Fitzgerald M."/>
            <person name="Haas B."/>
            <person name="Abouelleil A."/>
            <person name="Alvarado L."/>
            <person name="Arachchi H.M."/>
            <person name="Berlin A."/>
            <person name="Brown A."/>
            <person name="Chapman S.B."/>
            <person name="Chen Z."/>
            <person name="Dunbar C."/>
            <person name="Freedman E."/>
            <person name="Gearin G."/>
            <person name="Gellesch M."/>
            <person name="Goldberg J."/>
            <person name="Griggs A."/>
            <person name="Gujja S."/>
            <person name="Heiman D."/>
            <person name="Howarth C."/>
            <person name="Larson L."/>
            <person name="Lui A."/>
            <person name="MacDonald P.J.P."/>
            <person name="Mehta T."/>
            <person name="Montmayeur A."/>
            <person name="Murphy C."/>
            <person name="Neiman D."/>
            <person name="Pearson M."/>
            <person name="Priest M."/>
            <person name="Roberts A."/>
            <person name="Saif S."/>
            <person name="Shea T."/>
            <person name="Shenoy N."/>
            <person name="Sisk P."/>
            <person name="Stolte C."/>
            <person name="Sykes S."/>
            <person name="Yandava C."/>
            <person name="Wortman J."/>
            <person name="Nusbaum C."/>
            <person name="Birren B."/>
        </authorList>
    </citation>
    <scope>NUCLEOTIDE SEQUENCE</scope>
    <source>
        <strain evidence="3">R3-111a-1</strain>
    </source>
</reference>
<reference evidence="5" key="1">
    <citation type="submission" date="2010-07" db="EMBL/GenBank/DDBJ databases">
        <title>The genome sequence of Gaeumannomyces graminis var. tritici strain R3-111a-1.</title>
        <authorList>
            <consortium name="The Broad Institute Genome Sequencing Platform"/>
            <person name="Ma L.-J."/>
            <person name="Dead R."/>
            <person name="Young S."/>
            <person name="Zeng Q."/>
            <person name="Koehrsen M."/>
            <person name="Alvarado L."/>
            <person name="Berlin A."/>
            <person name="Chapman S.B."/>
            <person name="Chen Z."/>
            <person name="Freedman E."/>
            <person name="Gellesch M."/>
            <person name="Goldberg J."/>
            <person name="Griggs A."/>
            <person name="Gujja S."/>
            <person name="Heilman E.R."/>
            <person name="Heiman D."/>
            <person name="Hepburn T."/>
            <person name="Howarth C."/>
            <person name="Jen D."/>
            <person name="Larson L."/>
            <person name="Mehta T."/>
            <person name="Neiman D."/>
            <person name="Pearson M."/>
            <person name="Roberts A."/>
            <person name="Saif S."/>
            <person name="Shea T."/>
            <person name="Shenoy N."/>
            <person name="Sisk P."/>
            <person name="Stolte C."/>
            <person name="Sykes S."/>
            <person name="Walk T."/>
            <person name="White J."/>
            <person name="Yandava C."/>
            <person name="Haas B."/>
            <person name="Nusbaum C."/>
            <person name="Birren B."/>
        </authorList>
    </citation>
    <scope>NUCLEOTIDE SEQUENCE [LARGE SCALE GENOMIC DNA]</scope>
    <source>
        <strain evidence="5">R3-111a-1</strain>
    </source>
</reference>